<dbReference type="Gene3D" id="2.30.110.10">
    <property type="entry name" value="Electron Transport, Fmn-binding Protein, Chain A"/>
    <property type="match status" value="1"/>
</dbReference>
<name>A0ABQ0IL97_9ACTN</name>
<dbReference type="Pfam" id="PF04075">
    <property type="entry name" value="F420H2_quin_red"/>
    <property type="match status" value="1"/>
</dbReference>
<evidence type="ECO:0000256" key="2">
    <source>
        <dbReference type="ARBA" id="ARBA00049106"/>
    </source>
</evidence>
<dbReference type="PANTHER" id="PTHR39428">
    <property type="entry name" value="F420H(2)-DEPENDENT QUINONE REDUCTASE RV1261C"/>
    <property type="match status" value="1"/>
</dbReference>
<evidence type="ECO:0000313" key="3">
    <source>
        <dbReference type="EMBL" id="GAC84342.1"/>
    </source>
</evidence>
<comment type="caution">
    <text evidence="3">The sequence shown here is derived from an EMBL/GenBank/DDBJ whole genome shotgun (WGS) entry which is preliminary data.</text>
</comment>
<dbReference type="EMBL" id="BAOQ01000021">
    <property type="protein sequence ID" value="GAC84342.1"/>
    <property type="molecule type" value="Genomic_DNA"/>
</dbReference>
<gene>
    <name evidence="3" type="ORF">GP2_021_00600</name>
</gene>
<comment type="catalytic activity">
    <reaction evidence="2">
        <text>oxidized coenzyme F420-(gamma-L-Glu)(n) + a quinol + H(+) = reduced coenzyme F420-(gamma-L-Glu)(n) + a quinone</text>
        <dbReference type="Rhea" id="RHEA:39663"/>
        <dbReference type="Rhea" id="RHEA-COMP:12939"/>
        <dbReference type="Rhea" id="RHEA-COMP:14378"/>
        <dbReference type="ChEBI" id="CHEBI:15378"/>
        <dbReference type="ChEBI" id="CHEBI:24646"/>
        <dbReference type="ChEBI" id="CHEBI:132124"/>
        <dbReference type="ChEBI" id="CHEBI:133980"/>
        <dbReference type="ChEBI" id="CHEBI:139511"/>
    </reaction>
</comment>
<accession>A0ABQ0IL97</accession>
<dbReference type="InterPro" id="IPR004378">
    <property type="entry name" value="F420H2_quin_Rdtase"/>
</dbReference>
<comment type="similarity">
    <text evidence="1">Belongs to the F420H(2)-dependent quinone reductase family.</text>
</comment>
<dbReference type="InterPro" id="IPR012349">
    <property type="entry name" value="Split_barrel_FMN-bd"/>
</dbReference>
<evidence type="ECO:0000313" key="4">
    <source>
        <dbReference type="Proteomes" id="UP000035021"/>
    </source>
</evidence>
<dbReference type="RefSeq" id="WP_006900576.1">
    <property type="nucleotide sequence ID" value="NZ_BAOQ01000021.1"/>
</dbReference>
<dbReference type="SUPFAM" id="SSF50475">
    <property type="entry name" value="FMN-binding split barrel"/>
    <property type="match status" value="1"/>
</dbReference>
<keyword evidence="4" id="KW-1185">Reference proteome</keyword>
<dbReference type="PANTHER" id="PTHR39428:SF1">
    <property type="entry name" value="F420H(2)-DEPENDENT QUINONE REDUCTASE RV1261C"/>
    <property type="match status" value="1"/>
</dbReference>
<organism evidence="3 4">
    <name type="scientific">Gordonia paraffinivorans NBRC 108238</name>
    <dbReference type="NCBI Taxonomy" id="1223543"/>
    <lineage>
        <taxon>Bacteria</taxon>
        <taxon>Bacillati</taxon>
        <taxon>Actinomycetota</taxon>
        <taxon>Actinomycetes</taxon>
        <taxon>Mycobacteriales</taxon>
        <taxon>Gordoniaceae</taxon>
        <taxon>Gordonia</taxon>
    </lineage>
</organism>
<evidence type="ECO:0008006" key="5">
    <source>
        <dbReference type="Google" id="ProtNLM"/>
    </source>
</evidence>
<sequence>MKVRRNLAIKIGSIFWMPRYLPQIVMGDNAIQKISGDRVTLLDIADLPNITIKVAGRKTGAIRTTRLLAVPDGRDWLIAGSYFGGPKMPAWVYNVRAADEIEIVVGGEHSKAVATELEGDERAEAWQKLRAVWPNFDLYEQRTDRKIPVFRIRPE</sequence>
<proteinExistence type="inferred from homology"/>
<evidence type="ECO:0000256" key="1">
    <source>
        <dbReference type="ARBA" id="ARBA00008710"/>
    </source>
</evidence>
<dbReference type="NCBIfam" id="TIGR00026">
    <property type="entry name" value="hi_GC_TIGR00026"/>
    <property type="match status" value="1"/>
</dbReference>
<reference evidence="3 4" key="1">
    <citation type="submission" date="2013-02" db="EMBL/GenBank/DDBJ databases">
        <title>Whole genome shotgun sequence of Gordonia paraffinivorans NBRC 108238.</title>
        <authorList>
            <person name="Isaki-Nakamura S."/>
            <person name="Hosoyama A."/>
            <person name="Tsuchikane K."/>
            <person name="Ando Y."/>
            <person name="Baba S."/>
            <person name="Ohji S."/>
            <person name="Hamada M."/>
            <person name="Tamura T."/>
            <person name="Yamazoe A."/>
            <person name="Yamazaki S."/>
            <person name="Fujita N."/>
        </authorList>
    </citation>
    <scope>NUCLEOTIDE SEQUENCE [LARGE SCALE GENOMIC DNA]</scope>
    <source>
        <strain evidence="3 4">NBRC 108238</strain>
    </source>
</reference>
<protein>
    <recommendedName>
        <fullName evidence="5">Nitroreductase</fullName>
    </recommendedName>
</protein>
<dbReference type="Proteomes" id="UP000035021">
    <property type="component" value="Unassembled WGS sequence"/>
</dbReference>